<dbReference type="PANTHER" id="PTHR43560">
    <property type="entry name" value="ION-TRANSLOCATING OXIDOREDUCTASE COMPLEX SUBUNIT B"/>
    <property type="match status" value="1"/>
</dbReference>
<evidence type="ECO:0000259" key="11">
    <source>
        <dbReference type="PROSITE" id="PS51379"/>
    </source>
</evidence>
<dbReference type="PROSITE" id="PS00198">
    <property type="entry name" value="4FE4S_FER_1"/>
    <property type="match status" value="2"/>
</dbReference>
<dbReference type="RefSeq" id="WP_079412268.1">
    <property type="nucleotide sequence ID" value="NZ_MZGW01000004.1"/>
</dbReference>
<feature type="binding site" evidence="10">
    <location>
        <position position="152"/>
    </location>
    <ligand>
        <name>[4Fe-4S] cluster</name>
        <dbReference type="ChEBI" id="CHEBI:49883"/>
        <label>3</label>
    </ligand>
</feature>
<keyword evidence="7 10" id="KW-0408">Iron</keyword>
<feature type="binding site" evidence="10">
    <location>
        <position position="75"/>
    </location>
    <ligand>
        <name>[4Fe-4S] cluster</name>
        <dbReference type="ChEBI" id="CHEBI:49883"/>
        <label>1</label>
    </ligand>
</feature>
<feature type="binding site" evidence="10">
    <location>
        <position position="50"/>
    </location>
    <ligand>
        <name>[4Fe-4S] cluster</name>
        <dbReference type="ChEBI" id="CHEBI:49883"/>
        <label>1</label>
    </ligand>
</feature>
<keyword evidence="10" id="KW-1003">Cell membrane</keyword>
<evidence type="ECO:0000256" key="9">
    <source>
        <dbReference type="ARBA" id="ARBA00023136"/>
    </source>
</evidence>
<comment type="subunit">
    <text evidence="10">The complex is composed of six subunits: RnfA, RnfB, RnfC, RnfD, RnfE and RnfG.</text>
</comment>
<proteinExistence type="inferred from homology"/>
<organism evidence="13 14">
    <name type="scientific">Alkalithermobacter paradoxus</name>
    <dbReference type="NCBI Taxonomy" id="29349"/>
    <lineage>
        <taxon>Bacteria</taxon>
        <taxon>Bacillati</taxon>
        <taxon>Bacillota</taxon>
        <taxon>Clostridia</taxon>
        <taxon>Peptostreptococcales</taxon>
        <taxon>Tepidibacteraceae</taxon>
        <taxon>Alkalithermobacter</taxon>
    </lineage>
</organism>
<dbReference type="PANTHER" id="PTHR43560:SF1">
    <property type="entry name" value="ION-TRANSLOCATING OXIDOREDUCTASE COMPLEX SUBUNIT B"/>
    <property type="match status" value="1"/>
</dbReference>
<dbReference type="PROSITE" id="PS51656">
    <property type="entry name" value="4FE4S"/>
    <property type="match status" value="1"/>
</dbReference>
<evidence type="ECO:0000256" key="5">
    <source>
        <dbReference type="ARBA" id="ARBA00022967"/>
    </source>
</evidence>
<dbReference type="PROSITE" id="PS51379">
    <property type="entry name" value="4FE4S_FER_2"/>
    <property type="match status" value="5"/>
</dbReference>
<dbReference type="NCBIfam" id="TIGR01944">
    <property type="entry name" value="rnfB"/>
    <property type="match status" value="1"/>
</dbReference>
<dbReference type="NCBIfam" id="NF005503">
    <property type="entry name" value="PRK07118.1-2"/>
    <property type="match status" value="1"/>
</dbReference>
<gene>
    <name evidence="13" type="primary">rsxB_2</name>
    <name evidence="10" type="synonym">rnfB</name>
    <name evidence="13" type="ORF">CLOTH_12830</name>
</gene>
<dbReference type="CDD" id="cd10549">
    <property type="entry name" value="MtMvhB_like"/>
    <property type="match status" value="2"/>
</dbReference>
<feature type="binding site" evidence="10">
    <location>
        <position position="53"/>
    </location>
    <ligand>
        <name>[4Fe-4S] cluster</name>
        <dbReference type="ChEBI" id="CHEBI:49883"/>
        <label>1</label>
    </ligand>
</feature>
<dbReference type="GO" id="GO:0022900">
    <property type="term" value="P:electron transport chain"/>
    <property type="evidence" value="ECO:0007669"/>
    <property type="project" value="UniProtKB-UniRule"/>
</dbReference>
<dbReference type="InterPro" id="IPR017896">
    <property type="entry name" value="4Fe4S_Fe-S-bd"/>
</dbReference>
<evidence type="ECO:0000256" key="1">
    <source>
        <dbReference type="ARBA" id="ARBA00022448"/>
    </source>
</evidence>
<reference evidence="13 14" key="1">
    <citation type="submission" date="2017-03" db="EMBL/GenBank/DDBJ databases">
        <title>Genome sequence of Clostridium thermoalcaliphilum DSM 7309.</title>
        <authorList>
            <person name="Poehlein A."/>
            <person name="Daniel R."/>
        </authorList>
    </citation>
    <scope>NUCLEOTIDE SEQUENCE [LARGE SCALE GENOMIC DNA]</scope>
    <source>
        <strain evidence="13 14">DSM 7309</strain>
    </source>
</reference>
<feature type="domain" description="4Fe-4S ferredoxin-type" evidence="11">
    <location>
        <begin position="298"/>
        <end position="325"/>
    </location>
</feature>
<feature type="domain" description="4Fe-4S ferredoxin-type" evidence="11">
    <location>
        <begin position="238"/>
        <end position="265"/>
    </location>
</feature>
<feature type="binding site" evidence="10">
    <location>
        <position position="177"/>
    </location>
    <ligand>
        <name>[4Fe-4S] cluster</name>
        <dbReference type="ChEBI" id="CHEBI:49883"/>
        <label>3</label>
    </ligand>
</feature>
<dbReference type="Pfam" id="PF04060">
    <property type="entry name" value="FeS"/>
    <property type="match status" value="1"/>
</dbReference>
<name>A0A1V4I7D4_9FIRM</name>
<dbReference type="AlphaFoldDB" id="A0A1V4I7D4"/>
<dbReference type="OrthoDB" id="9789936at2"/>
<evidence type="ECO:0000256" key="7">
    <source>
        <dbReference type="ARBA" id="ARBA00023004"/>
    </source>
</evidence>
<dbReference type="SUPFAM" id="SSF54862">
    <property type="entry name" value="4Fe-4S ferredoxins"/>
    <property type="match status" value="2"/>
</dbReference>
<dbReference type="HAMAP" id="MF_00463">
    <property type="entry name" value="RsxB_RnfB"/>
    <property type="match status" value="1"/>
</dbReference>
<dbReference type="InterPro" id="IPR007202">
    <property type="entry name" value="4Fe-4S_dom"/>
</dbReference>
<keyword evidence="14" id="KW-1185">Reference proteome</keyword>
<evidence type="ECO:0000256" key="8">
    <source>
        <dbReference type="ARBA" id="ARBA00023014"/>
    </source>
</evidence>
<dbReference type="EC" id="7.-.-.-" evidence="10"/>
<dbReference type="InterPro" id="IPR050395">
    <property type="entry name" value="4Fe4S_Ferredoxin_RnfB"/>
</dbReference>
<comment type="caution">
    <text evidence="13">The sequence shown here is derived from an EMBL/GenBank/DDBJ whole genome shotgun (WGS) entry which is preliminary data.</text>
</comment>
<dbReference type="Pfam" id="PF14697">
    <property type="entry name" value="Fer4_21"/>
    <property type="match status" value="1"/>
</dbReference>
<dbReference type="InterPro" id="IPR010207">
    <property type="entry name" value="Elect_transpt_cplx_RnfB/RsxB"/>
</dbReference>
<dbReference type="Gene3D" id="1.10.15.40">
    <property type="entry name" value="Electron transport complex subunit B, putative Fe-S cluster"/>
    <property type="match status" value="1"/>
</dbReference>
<feature type="binding site" evidence="10">
    <location>
        <position position="174"/>
    </location>
    <ligand>
        <name>[4Fe-4S] cluster</name>
        <dbReference type="ChEBI" id="CHEBI:49883"/>
        <label>3</label>
    </ligand>
</feature>
<evidence type="ECO:0000256" key="4">
    <source>
        <dbReference type="ARBA" id="ARBA00022737"/>
    </source>
</evidence>
<keyword evidence="5 10" id="KW-1278">Translocase</keyword>
<evidence type="ECO:0000313" key="13">
    <source>
        <dbReference type="EMBL" id="OPJ55525.1"/>
    </source>
</evidence>
<dbReference type="GO" id="GO:0051539">
    <property type="term" value="F:4 iron, 4 sulfur cluster binding"/>
    <property type="evidence" value="ECO:0007669"/>
    <property type="project" value="UniProtKB-UniRule"/>
</dbReference>
<accession>A0A1V4I7D4</accession>
<comment type="function">
    <text evidence="10">Part of a membrane-bound complex that couples electron transfer with translocation of ions across the membrane.</text>
</comment>
<keyword evidence="4 10" id="KW-0677">Repeat</keyword>
<feature type="binding site" evidence="10">
    <location>
        <position position="58"/>
    </location>
    <ligand>
        <name>[4Fe-4S] cluster</name>
        <dbReference type="ChEBI" id="CHEBI:49883"/>
        <label>1</label>
    </ligand>
</feature>
<dbReference type="GO" id="GO:0009055">
    <property type="term" value="F:electron transfer activity"/>
    <property type="evidence" value="ECO:0007669"/>
    <property type="project" value="InterPro"/>
</dbReference>
<evidence type="ECO:0000313" key="14">
    <source>
        <dbReference type="Proteomes" id="UP000190140"/>
    </source>
</evidence>
<feature type="binding site" evidence="10">
    <location>
        <position position="171"/>
    </location>
    <ligand>
        <name>[4Fe-4S] cluster</name>
        <dbReference type="ChEBI" id="CHEBI:49883"/>
        <label>3</label>
    </ligand>
</feature>
<protein>
    <recommendedName>
        <fullName evidence="10">Ion-translocating oxidoreductase complex subunit B</fullName>
        <ecNumber evidence="10">7.-.-.-</ecNumber>
    </recommendedName>
    <alternativeName>
        <fullName evidence="10">Rnf electron transport complex subunit B</fullName>
    </alternativeName>
</protein>
<evidence type="ECO:0000256" key="2">
    <source>
        <dbReference type="ARBA" id="ARBA00022485"/>
    </source>
</evidence>
<comment type="cofactor">
    <cofactor evidence="10">
        <name>[4Fe-4S] cluster</name>
        <dbReference type="ChEBI" id="CHEBI:49883"/>
    </cofactor>
    <text evidence="10">Binds 3 [4Fe-4S] clusters.</text>
</comment>
<dbReference type="Proteomes" id="UP000190140">
    <property type="component" value="Unassembled WGS sequence"/>
</dbReference>
<feature type="domain" description="4Fe-4S ferredoxin-type" evidence="11">
    <location>
        <begin position="162"/>
        <end position="191"/>
    </location>
</feature>
<feature type="region of interest" description="Hydrophobic" evidence="10">
    <location>
        <begin position="1"/>
        <end position="27"/>
    </location>
</feature>
<keyword evidence="2 10" id="KW-0004">4Fe-4S</keyword>
<evidence type="ECO:0000256" key="10">
    <source>
        <dbReference type="HAMAP-Rule" id="MF_00463"/>
    </source>
</evidence>
<keyword evidence="1 10" id="KW-0813">Transport</keyword>
<keyword evidence="9 10" id="KW-0472">Membrane</keyword>
<dbReference type="EMBL" id="MZGW01000004">
    <property type="protein sequence ID" value="OPJ55525.1"/>
    <property type="molecule type" value="Genomic_DNA"/>
</dbReference>
<dbReference type="Gene3D" id="3.30.70.20">
    <property type="match status" value="4"/>
</dbReference>
<evidence type="ECO:0000259" key="12">
    <source>
        <dbReference type="PROSITE" id="PS51656"/>
    </source>
</evidence>
<comment type="similarity">
    <text evidence="10">Belongs to the 4Fe4S bacterial-type ferredoxin family. RnfB subfamily.</text>
</comment>
<dbReference type="InterPro" id="IPR017900">
    <property type="entry name" value="4Fe4S_Fe_S_CS"/>
</dbReference>
<keyword evidence="8 10" id="KW-0411">Iron-sulfur</keyword>
<dbReference type="Pfam" id="PF12838">
    <property type="entry name" value="Fer4_7"/>
    <property type="match status" value="2"/>
</dbReference>
<feature type="binding site" evidence="10">
    <location>
        <position position="148"/>
    </location>
    <ligand>
        <name>[4Fe-4S] cluster</name>
        <dbReference type="ChEBI" id="CHEBI:49883"/>
        <label>2</label>
    </ligand>
</feature>
<feature type="binding site" evidence="10">
    <location>
        <position position="181"/>
    </location>
    <ligand>
        <name>[4Fe-4S] cluster</name>
        <dbReference type="ChEBI" id="CHEBI:49883"/>
        <label>2</label>
    </ligand>
</feature>
<feature type="domain" description="4Fe-4S ferredoxin-type" evidence="11">
    <location>
        <begin position="268"/>
        <end position="297"/>
    </location>
</feature>
<keyword evidence="3 10" id="KW-0479">Metal-binding</keyword>
<sequence length="325" mass="34328">MANLILNSVLSLGAMGLIFGSGLAYASKKFAVEVDPRVEDINEVLPGANCGGCGYPGCNGLAVAIVNGEAPITACPVGGSDLADKIGNIMGMTAETGEKKVARVICKGTCNNAKDKAQYHGIQDCRAAAMIISGPKSCQYGCLGLGTCVNVCQFGAIVIKDDIAQIDKDKCVTCGKCLEVCPKAVIAWAPYGQDVVVDCNSKEFGKDVKVKCTVGCIGCKICVKACPFEAITFDNNLAKIDYSKCTHCMVCVEKCPTKAISGDLSKRKKAIIEEDKCIGCTICKKKCPVDAVSGELKSKHEIDEQKCIGCSECFKKCPKQAIKMK</sequence>
<feature type="binding site" evidence="10">
    <location>
        <position position="142"/>
    </location>
    <ligand>
        <name>[4Fe-4S] cluster</name>
        <dbReference type="ChEBI" id="CHEBI:49883"/>
        <label>2</label>
    </ligand>
</feature>
<evidence type="ECO:0000256" key="6">
    <source>
        <dbReference type="ARBA" id="ARBA00022982"/>
    </source>
</evidence>
<keyword evidence="6 10" id="KW-0249">Electron transport</keyword>
<evidence type="ECO:0000256" key="3">
    <source>
        <dbReference type="ARBA" id="ARBA00022723"/>
    </source>
</evidence>
<dbReference type="GO" id="GO:0005886">
    <property type="term" value="C:plasma membrane"/>
    <property type="evidence" value="ECO:0007669"/>
    <property type="project" value="UniProtKB-SubCell"/>
</dbReference>
<dbReference type="GO" id="GO:0046872">
    <property type="term" value="F:metal ion binding"/>
    <property type="evidence" value="ECO:0007669"/>
    <property type="project" value="UniProtKB-KW"/>
</dbReference>
<feature type="binding site" evidence="10">
    <location>
        <position position="138"/>
    </location>
    <ligand>
        <name>[4Fe-4S] cluster</name>
        <dbReference type="ChEBI" id="CHEBI:49883"/>
        <label>2</label>
    </ligand>
</feature>
<feature type="domain" description="4Fe-4S" evidence="12">
    <location>
        <begin position="33"/>
        <end position="92"/>
    </location>
</feature>
<comment type="caution">
    <text evidence="10">Lacks conserved residue(s) required for the propagation of feature annotation.</text>
</comment>
<comment type="subcellular location">
    <subcellularLocation>
        <location evidence="10">Cell membrane</location>
    </subcellularLocation>
</comment>
<feature type="domain" description="4Fe-4S ferredoxin-type" evidence="11">
    <location>
        <begin position="206"/>
        <end position="236"/>
    </location>
</feature>
<dbReference type="STRING" id="29349.CLOTH_12830"/>